<evidence type="ECO:0000313" key="3">
    <source>
        <dbReference type="Proteomes" id="UP001189429"/>
    </source>
</evidence>
<evidence type="ECO:0000256" key="1">
    <source>
        <dbReference type="SAM" id="MobiDB-lite"/>
    </source>
</evidence>
<feature type="region of interest" description="Disordered" evidence="1">
    <location>
        <begin position="118"/>
        <end position="143"/>
    </location>
</feature>
<proteinExistence type="predicted"/>
<comment type="caution">
    <text evidence="2">The sequence shown here is derived from an EMBL/GenBank/DDBJ whole genome shotgun (WGS) entry which is preliminary data.</text>
</comment>
<accession>A0ABN9SC76</accession>
<gene>
    <name evidence="2" type="ORF">PCOR1329_LOCUS28488</name>
</gene>
<keyword evidence="3" id="KW-1185">Reference proteome</keyword>
<sequence>MGAHPTWALRLAAAAAEAPDLLSVDFAEGIPRHGLCACSFHVPMVARSMDRLAHAALYAADRQAFVTEAEIQVIAAALDSIAPKVSDASDIIELCRIWRARAEAGLLLTVNRNWGKLDRKAERPKGSAPSARPTSPPPAHQKLESIALRRLRRLPRSCTESVDTRRRHHAAITDRVNDRQLEHFAQLCLDQLCDPINGMPSCGQMLESVNRAISADHHEVAMGRRRHWAACFSKRAGFDAAGMCAERAPVWSPGENDSGPEVEKWKEWARGVSFLQSDKAKDLVPSRQVSDAIFGWRVAGVPKKDENESRKGVAVVHAVSAWLARVALFGPELDLRKACGCVGRALAAAALAARGAPEGDSVAPGAMVAALVPWKRTPATGWALVDDRSIASMTEAHLAVGLERAVQFDADVGYAEGAAKRQKWSAAVGSNSLVHLGLICDPSRPEAMGAIRSVKLLPGKHLERSLASCLEKLGLEFLGHVLSTATWREFVATLSRGDLQRLSVFARGATQSRSARSFQKLVIVSEKRRIFKLTRSVHSTEWILLAFNPESGREGIVFAAAGDDALGGQRQRDEVANAVVDYLELVCAKNQTKVGWIAERLSNGSLPLEFTGDVLVELCLNIDDPNKLTTADVGANFVGKMYDLDPENTLAALELLSNSTCPPSVPADAWCVLPVSGHRRQPLATVPESGPADAEVEERTEER</sequence>
<name>A0ABN9SC76_9DINO</name>
<dbReference type="EMBL" id="CAUYUJ010010524">
    <property type="protein sequence ID" value="CAK0829594.1"/>
    <property type="molecule type" value="Genomic_DNA"/>
</dbReference>
<organism evidence="2 3">
    <name type="scientific">Prorocentrum cordatum</name>
    <dbReference type="NCBI Taxonomy" id="2364126"/>
    <lineage>
        <taxon>Eukaryota</taxon>
        <taxon>Sar</taxon>
        <taxon>Alveolata</taxon>
        <taxon>Dinophyceae</taxon>
        <taxon>Prorocentrales</taxon>
        <taxon>Prorocentraceae</taxon>
        <taxon>Prorocentrum</taxon>
    </lineage>
</organism>
<feature type="compositionally biased region" description="Acidic residues" evidence="1">
    <location>
        <begin position="694"/>
        <end position="703"/>
    </location>
</feature>
<feature type="region of interest" description="Disordered" evidence="1">
    <location>
        <begin position="682"/>
        <end position="703"/>
    </location>
</feature>
<dbReference type="Proteomes" id="UP001189429">
    <property type="component" value="Unassembled WGS sequence"/>
</dbReference>
<evidence type="ECO:0000313" key="2">
    <source>
        <dbReference type="EMBL" id="CAK0829594.1"/>
    </source>
</evidence>
<reference evidence="2" key="1">
    <citation type="submission" date="2023-10" db="EMBL/GenBank/DDBJ databases">
        <authorList>
            <person name="Chen Y."/>
            <person name="Shah S."/>
            <person name="Dougan E. K."/>
            <person name="Thang M."/>
            <person name="Chan C."/>
        </authorList>
    </citation>
    <scope>NUCLEOTIDE SEQUENCE [LARGE SCALE GENOMIC DNA]</scope>
</reference>
<protein>
    <submittedName>
        <fullName evidence="2">Uncharacterized protein</fullName>
    </submittedName>
</protein>